<feature type="compositionally biased region" description="Acidic residues" evidence="1">
    <location>
        <begin position="1435"/>
        <end position="1453"/>
    </location>
</feature>
<feature type="compositionally biased region" description="Acidic residues" evidence="1">
    <location>
        <begin position="1413"/>
        <end position="1425"/>
    </location>
</feature>
<evidence type="ECO:0000256" key="1">
    <source>
        <dbReference type="SAM" id="MobiDB-lite"/>
    </source>
</evidence>
<feature type="compositionally biased region" description="Basic and acidic residues" evidence="1">
    <location>
        <begin position="924"/>
        <end position="933"/>
    </location>
</feature>
<feature type="region of interest" description="Disordered" evidence="1">
    <location>
        <begin position="1197"/>
        <end position="1217"/>
    </location>
</feature>
<comment type="caution">
    <text evidence="2">The sequence shown here is derived from an EMBL/GenBank/DDBJ whole genome shotgun (WGS) entry which is preliminary data.</text>
</comment>
<dbReference type="EMBL" id="CAJMWX010001839">
    <property type="protein sequence ID" value="CAE6507130.1"/>
    <property type="molecule type" value="Genomic_DNA"/>
</dbReference>
<feature type="compositionally biased region" description="Low complexity" evidence="1">
    <location>
        <begin position="1550"/>
        <end position="1559"/>
    </location>
</feature>
<feature type="region of interest" description="Disordered" evidence="1">
    <location>
        <begin position="756"/>
        <end position="941"/>
    </location>
</feature>
<sequence length="1582" mass="175264">MSKKQAKGKQSTVPQSARKPARTRKKTSGRGQDSDGQSSKLRHEDLDEGTEDDHGLDMKIPFDVIHADEDAEVLHPKLPREQIHVQQPALWKAAVEQLDALTRQGRTASREEIEFAQEARPFCLGCAVLRFMGPGEIHGVVETGQDPELRHNPRELSVGHLNTLSETFVKQGVKDRPSPVRIMVDKEQIPQELRLEMSKADPRDPESQLPTFDLIREHPEEERLLEMQMVYCIDEDHRLLNDNEWDKRYQTLRQLRSGRKLAKLINGNHRINAMLNATKLLRSAAAFIVNMERNGSERDVALLWAELNEKIATATYAVEVYSSDTPDHIVAQLAKNEEVRPTLAPRPGEAIWTYVDTQEALVRKMINEGKVKTRAEALDMIHHIGERKENTNDLGEATIMALLNTVNVTPVKQESNEISPSVIKALVSHPTTYDMLVDTCPVLWFYNELLKESHVTMMRKDSGGAFVAHVWLSLRLLVQLANCLNGVRFAEALTYLESLGEDTDILPLKALGAEDSVPFFNYMTANPQAQPQLLNRYGGTEAKEFEAILSQEFGRDGIDPNNLLYKDPTYIEALKEQCSAQKARVGTFAIFDSIFRQQEDSEEEYESPEAMREAWNNARIALNGVLFSETPDDAAKGLDRARVDHPILSLLPESFWKEVDVWKWCVGWCDRRVKRLNTVGEYFRSQMPAMKLLFTSILHGYIGAPVWWINYPDRVLQEIQLPPHIVNDLGLRDRVDRRVLLLLLRFLPSLARRLGTKGEEASGTEEDGQTEGDGSGGVDQEQSAGSTTKNSGNQVAPTKLDVPGRTGKPRTRAATKAMKEPTEIRSAALSKRPTHRVLSRTIVGRIQTTDDEDILPVPKSKPQSGSEEEQSPRDGEQQEQQEWQEHPRPVQPPGRPRRSQTIAPPKHEEVITLTSTDDEVVDQPTREDHEEVKSKRKGVRRSAIANTGATKGKYIAVPNPPHIHKTAPNTCDLLALANPGHIVISSGIPPSTPSNVFALAVGDPESIEAKKQVLRESVEPLGSLLAEIENHRYSLRRSMLYLASQASSKRDDFPFALEYLVTCLQRDTLAMRDIYVSRVATSFQRAYGCSLDEARAEAVLMAKQDGLYESSLLDVDPDTGEIFLNMLNTFPEAARPHLHTHVISAAQLSKDDVLGLPMAIKALEPFLPVQGYGMSKREVEGRGLVGVAHLVKSVQSRDSGSGIQPKVDPEVFENPRSNFPDQCTEVRSWLKEDMRALYDPTTFPTGLDIYKPSGELIIPDYASPWSTGEFGRGAEHLTNETGMFTAGIITQCQNVWKKHVFKAVNEYNEVSITNDDPEEFAEERGGQGDPSAPKSGGSGQREVKEAETVNVGEGREGATVEKDAETEYKEPSAIGRKRPRERKPDNGTDGSEEGAVDSPTKRMRAGKLGIEGQGEEGEGAGEEGDDPPKDSEDGHQDEDIDEDEENDEDDEDDSYSKTSSKQLDRLSSPSLGSIPPPLPQIRTRSITRASARKLATSIPPPVSAPATAVTRKRKATGSSEDSSPPPDSPTAHLTSGKKFQNLALGGPGVGSTSTGTGTTNRPASSASGSKVRTVSQRRRTGV</sequence>
<feature type="compositionally biased region" description="Low complexity" evidence="1">
    <location>
        <begin position="29"/>
        <end position="39"/>
    </location>
</feature>
<feature type="compositionally biased region" description="Basic and acidic residues" evidence="1">
    <location>
        <begin position="1341"/>
        <end position="1370"/>
    </location>
</feature>
<feature type="compositionally biased region" description="Basic residues" evidence="1">
    <location>
        <begin position="19"/>
        <end position="28"/>
    </location>
</feature>
<protein>
    <submittedName>
        <fullName evidence="2">Uncharacterized protein</fullName>
    </submittedName>
</protein>
<feature type="compositionally biased region" description="Polar residues" evidence="1">
    <location>
        <begin position="1560"/>
        <end position="1574"/>
    </location>
</feature>
<organism evidence="2 3">
    <name type="scientific">Rhizoctonia solani</name>
    <dbReference type="NCBI Taxonomy" id="456999"/>
    <lineage>
        <taxon>Eukaryota</taxon>
        <taxon>Fungi</taxon>
        <taxon>Dikarya</taxon>
        <taxon>Basidiomycota</taxon>
        <taxon>Agaricomycotina</taxon>
        <taxon>Agaricomycetes</taxon>
        <taxon>Cantharellales</taxon>
        <taxon>Ceratobasidiaceae</taxon>
        <taxon>Rhizoctonia</taxon>
    </lineage>
</organism>
<reference evidence="2" key="1">
    <citation type="submission" date="2021-01" db="EMBL/GenBank/DDBJ databases">
        <authorList>
            <person name="Kaushik A."/>
        </authorList>
    </citation>
    <scope>NUCLEOTIDE SEQUENCE</scope>
    <source>
        <strain evidence="2">AG4-R118</strain>
    </source>
</reference>
<name>A0A8H3H8U8_9AGAM</name>
<gene>
    <name evidence="2" type="ORF">RDB_LOCUS161934</name>
</gene>
<proteinExistence type="predicted"/>
<evidence type="ECO:0000313" key="2">
    <source>
        <dbReference type="EMBL" id="CAE6507130.1"/>
    </source>
</evidence>
<accession>A0A8H3H8U8</accession>
<feature type="region of interest" description="Disordered" evidence="1">
    <location>
        <begin position="1"/>
        <end position="56"/>
    </location>
</feature>
<feature type="compositionally biased region" description="Polar residues" evidence="1">
    <location>
        <begin position="780"/>
        <end position="796"/>
    </location>
</feature>
<feature type="region of interest" description="Disordered" evidence="1">
    <location>
        <begin position="1319"/>
        <end position="1582"/>
    </location>
</feature>
<evidence type="ECO:0000313" key="3">
    <source>
        <dbReference type="Proteomes" id="UP000663888"/>
    </source>
</evidence>
<dbReference type="Proteomes" id="UP000663888">
    <property type="component" value="Unassembled WGS sequence"/>
</dbReference>